<feature type="region of interest" description="Disordered" evidence="1">
    <location>
        <begin position="23"/>
        <end position="78"/>
    </location>
</feature>
<feature type="region of interest" description="Disordered" evidence="1">
    <location>
        <begin position="467"/>
        <end position="495"/>
    </location>
</feature>
<feature type="compositionally biased region" description="Basic and acidic residues" evidence="1">
    <location>
        <begin position="238"/>
        <end position="247"/>
    </location>
</feature>
<feature type="compositionally biased region" description="Basic and acidic residues" evidence="1">
    <location>
        <begin position="481"/>
        <end position="495"/>
    </location>
</feature>
<feature type="compositionally biased region" description="Gly residues" evidence="1">
    <location>
        <begin position="608"/>
        <end position="623"/>
    </location>
</feature>
<evidence type="ECO:0000313" key="3">
    <source>
        <dbReference type="Proteomes" id="UP000789595"/>
    </source>
</evidence>
<accession>A0A8J2SKF7</accession>
<feature type="compositionally biased region" description="Basic and acidic residues" evidence="1">
    <location>
        <begin position="648"/>
        <end position="695"/>
    </location>
</feature>
<feature type="compositionally biased region" description="Basic and acidic residues" evidence="1">
    <location>
        <begin position="862"/>
        <end position="871"/>
    </location>
</feature>
<proteinExistence type="predicted"/>
<keyword evidence="3" id="KW-1185">Reference proteome</keyword>
<reference evidence="2" key="1">
    <citation type="submission" date="2021-11" db="EMBL/GenBank/DDBJ databases">
        <authorList>
            <consortium name="Genoscope - CEA"/>
            <person name="William W."/>
        </authorList>
    </citation>
    <scope>NUCLEOTIDE SEQUENCE</scope>
</reference>
<feature type="region of interest" description="Disordered" evidence="1">
    <location>
        <begin position="211"/>
        <end position="230"/>
    </location>
</feature>
<name>A0A8J2SKF7_9STRA</name>
<dbReference type="Proteomes" id="UP000789595">
    <property type="component" value="Unassembled WGS sequence"/>
</dbReference>
<protein>
    <submittedName>
        <fullName evidence="2">Uncharacterized protein</fullName>
    </submittedName>
</protein>
<feature type="region of interest" description="Disordered" evidence="1">
    <location>
        <begin position="556"/>
        <end position="724"/>
    </location>
</feature>
<dbReference type="EMBL" id="CAKKNE010000003">
    <property type="protein sequence ID" value="CAH0372531.1"/>
    <property type="molecule type" value="Genomic_DNA"/>
</dbReference>
<feature type="region of interest" description="Disordered" evidence="1">
    <location>
        <begin position="169"/>
        <end position="188"/>
    </location>
</feature>
<feature type="region of interest" description="Disordered" evidence="1">
    <location>
        <begin position="238"/>
        <end position="274"/>
    </location>
</feature>
<feature type="region of interest" description="Disordered" evidence="1">
    <location>
        <begin position="855"/>
        <end position="949"/>
    </location>
</feature>
<feature type="compositionally biased region" description="Polar residues" evidence="1">
    <location>
        <begin position="931"/>
        <end position="949"/>
    </location>
</feature>
<feature type="compositionally biased region" description="Basic and acidic residues" evidence="1">
    <location>
        <begin position="169"/>
        <end position="187"/>
    </location>
</feature>
<gene>
    <name evidence="2" type="ORF">PECAL_3P25370</name>
</gene>
<dbReference type="AlphaFoldDB" id="A0A8J2SKF7"/>
<evidence type="ECO:0000313" key="2">
    <source>
        <dbReference type="EMBL" id="CAH0372531.1"/>
    </source>
</evidence>
<organism evidence="2 3">
    <name type="scientific">Pelagomonas calceolata</name>
    <dbReference type="NCBI Taxonomy" id="35677"/>
    <lineage>
        <taxon>Eukaryota</taxon>
        <taxon>Sar</taxon>
        <taxon>Stramenopiles</taxon>
        <taxon>Ochrophyta</taxon>
        <taxon>Pelagophyceae</taxon>
        <taxon>Pelagomonadales</taxon>
        <taxon>Pelagomonadaceae</taxon>
        <taxon>Pelagomonas</taxon>
    </lineage>
</organism>
<evidence type="ECO:0000256" key="1">
    <source>
        <dbReference type="SAM" id="MobiDB-lite"/>
    </source>
</evidence>
<sequence>MNYGPGAFEGSFMRWGGWVVQDGTQPSLIDEGGRRRLAAPGDSPRGRLAAPVASMRRPRDPATRPRPGSTPSPFSMLTPVAAPISSPACSCLFGNACLPHAQCTSNERGHVGRRHVGCGVADNGAAALDVGARRDAAGRLAAVAAVADRRVQRRARLRVEGEPHVARVPREGREHREEEAAGGRFEDDGAFGQKWHVREGRAVGRHEDVHGAHHRELARGGGRAPGKGDLRDAQVRQEGAKLGRESGRQAARRVPREDADAAPPGAAEVRGGGEGRVEGRAEVFGVPRVQEVLLRERARAAEVVRTEDRVDDFIRRARAPARVGRERGDARVPADPRGRLHQRRPVAAEGAGRAAVAGAAATPAADVVPRGQDDVVHLGAARVVAPGAPRQRVPEVEASRGRVRYVVLGRLELVLGPEDLPPASPDGGPRHVREFELGRSREEAVARLAPLRGDVLTVLDPIAPAEHVPRSGSPCGLGGRGAREERPVRVREVREPAERPRPRAVAAAAIRVELREEREVLDPAAPALHRIREAPRRRVGRRAAVALVARLEEAAVGRRPGRRRTQGGARGPGADRRSARASEERRPERLEAVPIRRGDVVAERSLEAGGGRAHGAGARGGGEAVADRRRVVPAVVVRELPQQRPRRPASERKAPRGREAEAASERKAPRGREAEVRGDRREDFGPSRDEVLVSRDHRHQRALQECANGAPHEASPGADDARRVGRGAVARVVPEERVPRDEDDRGLALRGKERGQRAHGQVRRLLELGGVWRAAPVRRPLRAEPGAQLPGPAPPLVHQRVARRDRPAAPPRGALLDGRKDRLRVLALALVLRVARVYAGQRVDAAELAQQFRGQAGPRAAEAPHEHEARRRGAGHGRVARHDARGARGGGRGQKPAHGTGTHNRKGPAASTRPLRGVDATAPRRRRDCSAASTQPRVDATAPQSTAPF</sequence>
<comment type="caution">
    <text evidence="2">The sequence shown here is derived from an EMBL/GenBank/DDBJ whole genome shotgun (WGS) entry which is preliminary data.</text>
</comment>
<feature type="compositionally biased region" description="Basic and acidic residues" evidence="1">
    <location>
        <begin position="573"/>
        <end position="606"/>
    </location>
</feature>